<accession>A0A162PV40</accession>
<organism evidence="1 2">
    <name type="scientific">Daphnia magna</name>
    <dbReference type="NCBI Taxonomy" id="35525"/>
    <lineage>
        <taxon>Eukaryota</taxon>
        <taxon>Metazoa</taxon>
        <taxon>Ecdysozoa</taxon>
        <taxon>Arthropoda</taxon>
        <taxon>Crustacea</taxon>
        <taxon>Branchiopoda</taxon>
        <taxon>Diplostraca</taxon>
        <taxon>Cladocera</taxon>
        <taxon>Anomopoda</taxon>
        <taxon>Daphniidae</taxon>
        <taxon>Daphnia</taxon>
    </lineage>
</organism>
<evidence type="ECO:0000313" key="1">
    <source>
        <dbReference type="EMBL" id="KZS19175.1"/>
    </source>
</evidence>
<name>A0A162PV40_9CRUS</name>
<keyword evidence="2" id="KW-1185">Reference proteome</keyword>
<dbReference type="EMBL" id="LRGB01000443">
    <property type="protein sequence ID" value="KZS19175.1"/>
    <property type="molecule type" value="Genomic_DNA"/>
</dbReference>
<reference evidence="1 2" key="1">
    <citation type="submission" date="2016-03" db="EMBL/GenBank/DDBJ databases">
        <title>EvidentialGene: Evidence-directed Construction of Genes on Genomes.</title>
        <authorList>
            <person name="Gilbert D.G."/>
            <person name="Choi J.-H."/>
            <person name="Mockaitis K."/>
            <person name="Colbourne J."/>
            <person name="Pfrender M."/>
        </authorList>
    </citation>
    <scope>NUCLEOTIDE SEQUENCE [LARGE SCALE GENOMIC DNA]</scope>
    <source>
        <strain evidence="1 2">Xinb3</strain>
        <tissue evidence="1">Complete organism</tissue>
    </source>
</reference>
<sequence>MRVVVELSLRQKGYLSASSISRAFDDVYLRGFAIDGFCRKVAEPSSLACCFPSR</sequence>
<evidence type="ECO:0000313" key="2">
    <source>
        <dbReference type="Proteomes" id="UP000076858"/>
    </source>
</evidence>
<proteinExistence type="predicted"/>
<protein>
    <submittedName>
        <fullName evidence="1">Uncharacterized protein</fullName>
    </submittedName>
</protein>
<dbReference type="Proteomes" id="UP000076858">
    <property type="component" value="Unassembled WGS sequence"/>
</dbReference>
<dbReference type="AlphaFoldDB" id="A0A162PV40"/>
<gene>
    <name evidence="1" type="ORF">APZ42_014530</name>
</gene>
<comment type="caution">
    <text evidence="1">The sequence shown here is derived from an EMBL/GenBank/DDBJ whole genome shotgun (WGS) entry which is preliminary data.</text>
</comment>